<feature type="compositionally biased region" description="Polar residues" evidence="1">
    <location>
        <begin position="93"/>
        <end position="103"/>
    </location>
</feature>
<evidence type="ECO:0000256" key="1">
    <source>
        <dbReference type="SAM" id="MobiDB-lite"/>
    </source>
</evidence>
<name>A0A2S2NRJ8_SCHGA</name>
<sequence length="121" mass="13031">MDLAMQSSWFRKSRFKGGKGKSVNAGGAGLGYREPSGSNNFSAASSYQCPKPPAAAPPAPKGGPGSGRLLALKEAFKMQYQNQFKASEDHTWEQTVGSSSSVKVHTGPLKERKAKKNRWDN</sequence>
<feature type="region of interest" description="Disordered" evidence="1">
    <location>
        <begin position="86"/>
        <end position="121"/>
    </location>
</feature>
<reference evidence="2" key="1">
    <citation type="submission" date="2018-04" db="EMBL/GenBank/DDBJ databases">
        <title>Transcriptome of Schizaphis graminum biotype I.</title>
        <authorList>
            <person name="Scully E.D."/>
            <person name="Geib S.M."/>
            <person name="Palmer N.A."/>
            <person name="Koch K."/>
            <person name="Bradshaw J."/>
            <person name="Heng-Moss T."/>
            <person name="Sarath G."/>
        </authorList>
    </citation>
    <scope>NUCLEOTIDE SEQUENCE</scope>
</reference>
<proteinExistence type="predicted"/>
<dbReference type="AlphaFoldDB" id="A0A2S2NRJ8"/>
<protein>
    <submittedName>
        <fullName evidence="2">ATP-dependent RNA helicase DDX42</fullName>
    </submittedName>
</protein>
<accession>A0A2S2NRJ8</accession>
<gene>
    <name evidence="2" type="primary">Ddx42_1</name>
    <name evidence="2" type="ORF">g.114101</name>
</gene>
<keyword evidence="2" id="KW-0067">ATP-binding</keyword>
<dbReference type="GO" id="GO:0004386">
    <property type="term" value="F:helicase activity"/>
    <property type="evidence" value="ECO:0007669"/>
    <property type="project" value="UniProtKB-KW"/>
</dbReference>
<evidence type="ECO:0000313" key="2">
    <source>
        <dbReference type="EMBL" id="MBY19775.1"/>
    </source>
</evidence>
<keyword evidence="2" id="KW-0378">Hydrolase</keyword>
<feature type="region of interest" description="Disordered" evidence="1">
    <location>
        <begin position="14"/>
        <end position="68"/>
    </location>
</feature>
<dbReference type="EMBL" id="GGMR01007156">
    <property type="protein sequence ID" value="MBY19775.1"/>
    <property type="molecule type" value="Transcribed_RNA"/>
</dbReference>
<keyword evidence="2" id="KW-0347">Helicase</keyword>
<feature type="compositionally biased region" description="Polar residues" evidence="1">
    <location>
        <begin position="36"/>
        <end position="48"/>
    </location>
</feature>
<feature type="compositionally biased region" description="Basic residues" evidence="1">
    <location>
        <begin position="112"/>
        <end position="121"/>
    </location>
</feature>
<organism evidence="2">
    <name type="scientific">Schizaphis graminum</name>
    <name type="common">Green bug aphid</name>
    <dbReference type="NCBI Taxonomy" id="13262"/>
    <lineage>
        <taxon>Eukaryota</taxon>
        <taxon>Metazoa</taxon>
        <taxon>Ecdysozoa</taxon>
        <taxon>Arthropoda</taxon>
        <taxon>Hexapoda</taxon>
        <taxon>Insecta</taxon>
        <taxon>Pterygota</taxon>
        <taxon>Neoptera</taxon>
        <taxon>Paraneoptera</taxon>
        <taxon>Hemiptera</taxon>
        <taxon>Sternorrhyncha</taxon>
        <taxon>Aphidomorpha</taxon>
        <taxon>Aphidoidea</taxon>
        <taxon>Aphididae</taxon>
        <taxon>Aphidini</taxon>
        <taxon>Schizaphis</taxon>
    </lineage>
</organism>
<feature type="compositionally biased region" description="Pro residues" evidence="1">
    <location>
        <begin position="50"/>
        <end position="61"/>
    </location>
</feature>
<keyword evidence="2" id="KW-0547">Nucleotide-binding</keyword>